<feature type="region of interest" description="Disordered" evidence="1">
    <location>
        <begin position="468"/>
        <end position="503"/>
    </location>
</feature>
<keyword evidence="3" id="KW-1185">Reference proteome</keyword>
<name>A0A5J4YXJ4_PORPP</name>
<evidence type="ECO:0000256" key="1">
    <source>
        <dbReference type="SAM" id="MobiDB-lite"/>
    </source>
</evidence>
<comment type="caution">
    <text evidence="2">The sequence shown here is derived from an EMBL/GenBank/DDBJ whole genome shotgun (WGS) entry which is preliminary data.</text>
</comment>
<feature type="region of interest" description="Disordered" evidence="1">
    <location>
        <begin position="563"/>
        <end position="585"/>
    </location>
</feature>
<dbReference type="AlphaFoldDB" id="A0A5J4YXJ4"/>
<feature type="compositionally biased region" description="Low complexity" evidence="1">
    <location>
        <begin position="468"/>
        <end position="485"/>
    </location>
</feature>
<accession>A0A5J4YXJ4</accession>
<organism evidence="2 3">
    <name type="scientific">Porphyridium purpureum</name>
    <name type="common">Red alga</name>
    <name type="synonym">Porphyridium cruentum</name>
    <dbReference type="NCBI Taxonomy" id="35688"/>
    <lineage>
        <taxon>Eukaryota</taxon>
        <taxon>Rhodophyta</taxon>
        <taxon>Bangiophyceae</taxon>
        <taxon>Porphyridiales</taxon>
        <taxon>Porphyridiaceae</taxon>
        <taxon>Porphyridium</taxon>
    </lineage>
</organism>
<feature type="compositionally biased region" description="Low complexity" evidence="1">
    <location>
        <begin position="572"/>
        <end position="585"/>
    </location>
</feature>
<sequence>METGQVELRVFFGGRKDGFYAQDLVEQRGHSHFAVIKLDLVGVFLVAGTVAAFPVCKTQPELEEQDRYVVSENHCCTDVCPGSWVRDNEYDVPKPFYPDFQSEVVEALVDEDKWLILEDRLCSIRFSGDDWADQTSFGLVSVENREYAGMSDKPIIFSMEGAAEGVHSKQLCSSIYSGASGGSDGSIFTVHSDVPPFLSLPDGKGQASIGNANLQSNSEFCRSQETLPNTMVESFGWSRFLQALSAQPIKRSTVYQFNVGVCDCGEGKSSFSSALDMAADSITRCSLTPGAKHLMLTKESPFRPDSEFDRCKYGIENMNPQEPRATIYASPSYKQQDSTGSHGPSRLHNHRKWPEVGIVTFSYADKAPKCMTYNGIACTLELGLTTYTATLAVSDTFGRTSTANASVCVGEYWQNPSGAVDPVCHPVPNELYFECAEKPTPTPSPSPSPAPPALQFCCSPRDAGAVCSASGESSSESSGSDSEIWSDGKESEESASELESNNYPEADQMFATNKTLSEGPLSSPARHRHAYRDASTEVFIGDDAHGLCCPYLCHRHRLLPPSCDPTDTLHPSSSDSVTSSKSGSE</sequence>
<dbReference type="Proteomes" id="UP000324585">
    <property type="component" value="Unassembled WGS sequence"/>
</dbReference>
<evidence type="ECO:0000313" key="2">
    <source>
        <dbReference type="EMBL" id="KAA8496066.1"/>
    </source>
</evidence>
<proteinExistence type="predicted"/>
<evidence type="ECO:0000313" key="3">
    <source>
        <dbReference type="Proteomes" id="UP000324585"/>
    </source>
</evidence>
<gene>
    <name evidence="2" type="ORF">FVE85_2221</name>
</gene>
<protein>
    <submittedName>
        <fullName evidence="2">Uncharacterized protein</fullName>
    </submittedName>
</protein>
<dbReference type="EMBL" id="VRMN01000003">
    <property type="protein sequence ID" value="KAA8496066.1"/>
    <property type="molecule type" value="Genomic_DNA"/>
</dbReference>
<reference evidence="3" key="1">
    <citation type="journal article" date="2019" name="Nat. Commun.">
        <title>Expansion of phycobilisome linker gene families in mesophilic red algae.</title>
        <authorList>
            <person name="Lee J."/>
            <person name="Kim D."/>
            <person name="Bhattacharya D."/>
            <person name="Yoon H.S."/>
        </authorList>
    </citation>
    <scope>NUCLEOTIDE SEQUENCE [LARGE SCALE GENOMIC DNA]</scope>
    <source>
        <strain evidence="3">CCMP 1328</strain>
    </source>
</reference>